<feature type="compositionally biased region" description="Basic and acidic residues" evidence="1">
    <location>
        <begin position="116"/>
        <end position="135"/>
    </location>
</feature>
<evidence type="ECO:0000313" key="3">
    <source>
        <dbReference type="Proteomes" id="UP000276133"/>
    </source>
</evidence>
<dbReference type="AlphaFoldDB" id="A0A3M7P8P0"/>
<accession>A0A3M7P8P0</accession>
<proteinExistence type="predicted"/>
<protein>
    <submittedName>
        <fullName evidence="2">Uncharacterized protein</fullName>
    </submittedName>
</protein>
<feature type="compositionally biased region" description="Basic residues" evidence="1">
    <location>
        <begin position="92"/>
        <end position="115"/>
    </location>
</feature>
<feature type="non-terminal residue" evidence="2">
    <location>
        <position position="135"/>
    </location>
</feature>
<comment type="caution">
    <text evidence="2">The sequence shown here is derived from an EMBL/GenBank/DDBJ whole genome shotgun (WGS) entry which is preliminary data.</text>
</comment>
<sequence>MGHLEFLLKNYPKSLVIDMKHNVFDLLSLEDVLFTRDELANCILWDKASRRSSTNREKLIDPDRLGKLIRAVKKQLHQVCKGVKSSVNNYGRHMKSRIKDHRRKERRERKKAEHKKKIESDEQEDVVREEEKKRK</sequence>
<organism evidence="2 3">
    <name type="scientific">Brachionus plicatilis</name>
    <name type="common">Marine rotifer</name>
    <name type="synonym">Brachionus muelleri</name>
    <dbReference type="NCBI Taxonomy" id="10195"/>
    <lineage>
        <taxon>Eukaryota</taxon>
        <taxon>Metazoa</taxon>
        <taxon>Spiralia</taxon>
        <taxon>Gnathifera</taxon>
        <taxon>Rotifera</taxon>
        <taxon>Eurotatoria</taxon>
        <taxon>Monogononta</taxon>
        <taxon>Pseudotrocha</taxon>
        <taxon>Ploima</taxon>
        <taxon>Brachionidae</taxon>
        <taxon>Brachionus</taxon>
    </lineage>
</organism>
<keyword evidence="3" id="KW-1185">Reference proteome</keyword>
<dbReference type="Proteomes" id="UP000276133">
    <property type="component" value="Unassembled WGS sequence"/>
</dbReference>
<name>A0A3M7P8P0_BRAPC</name>
<evidence type="ECO:0000256" key="1">
    <source>
        <dbReference type="SAM" id="MobiDB-lite"/>
    </source>
</evidence>
<dbReference type="EMBL" id="REGN01012438">
    <property type="protein sequence ID" value="RMZ95432.1"/>
    <property type="molecule type" value="Genomic_DNA"/>
</dbReference>
<evidence type="ECO:0000313" key="2">
    <source>
        <dbReference type="EMBL" id="RMZ95432.1"/>
    </source>
</evidence>
<gene>
    <name evidence="2" type="ORF">BpHYR1_020418</name>
</gene>
<feature type="region of interest" description="Disordered" evidence="1">
    <location>
        <begin position="84"/>
        <end position="135"/>
    </location>
</feature>
<reference evidence="2 3" key="1">
    <citation type="journal article" date="2018" name="Sci. Rep.">
        <title>Genomic signatures of local adaptation to the degree of environmental predictability in rotifers.</title>
        <authorList>
            <person name="Franch-Gras L."/>
            <person name="Hahn C."/>
            <person name="Garcia-Roger E.M."/>
            <person name="Carmona M.J."/>
            <person name="Serra M."/>
            <person name="Gomez A."/>
        </authorList>
    </citation>
    <scope>NUCLEOTIDE SEQUENCE [LARGE SCALE GENOMIC DNA]</scope>
    <source>
        <strain evidence="2">HYR1</strain>
    </source>
</reference>